<feature type="non-terminal residue" evidence="1">
    <location>
        <position position="1"/>
    </location>
</feature>
<reference evidence="1 2" key="1">
    <citation type="submission" date="2013-11" db="EMBL/GenBank/DDBJ databases">
        <title>Genome sequencing of Stegodyphus mimosarum.</title>
        <authorList>
            <person name="Bechsgaard J."/>
        </authorList>
    </citation>
    <scope>NUCLEOTIDE SEQUENCE [LARGE SCALE GENOMIC DNA]</scope>
</reference>
<evidence type="ECO:0000313" key="2">
    <source>
        <dbReference type="Proteomes" id="UP000054359"/>
    </source>
</evidence>
<gene>
    <name evidence="1" type="ORF">X975_12363</name>
</gene>
<name>A0A087TA96_STEMI</name>
<protein>
    <submittedName>
        <fullName evidence="1">Uncharacterized protein</fullName>
    </submittedName>
</protein>
<dbReference type="AlphaFoldDB" id="A0A087TA96"/>
<proteinExistence type="predicted"/>
<organism evidence="1 2">
    <name type="scientific">Stegodyphus mimosarum</name>
    <name type="common">African social velvet spider</name>
    <dbReference type="NCBI Taxonomy" id="407821"/>
    <lineage>
        <taxon>Eukaryota</taxon>
        <taxon>Metazoa</taxon>
        <taxon>Ecdysozoa</taxon>
        <taxon>Arthropoda</taxon>
        <taxon>Chelicerata</taxon>
        <taxon>Arachnida</taxon>
        <taxon>Araneae</taxon>
        <taxon>Araneomorphae</taxon>
        <taxon>Entelegynae</taxon>
        <taxon>Eresoidea</taxon>
        <taxon>Eresidae</taxon>
        <taxon>Stegodyphus</taxon>
    </lineage>
</organism>
<accession>A0A087TA96</accession>
<dbReference type="Proteomes" id="UP000054359">
    <property type="component" value="Unassembled WGS sequence"/>
</dbReference>
<evidence type="ECO:0000313" key="1">
    <source>
        <dbReference type="EMBL" id="KFM62035.1"/>
    </source>
</evidence>
<feature type="non-terminal residue" evidence="1">
    <location>
        <position position="50"/>
    </location>
</feature>
<sequence>EIFDAIILFYIKCADDLQRTSPHKFSLHYTCINQLAECFGIISKALLLAQ</sequence>
<dbReference type="EMBL" id="KK114264">
    <property type="protein sequence ID" value="KFM62035.1"/>
    <property type="molecule type" value="Genomic_DNA"/>
</dbReference>
<keyword evidence="2" id="KW-1185">Reference proteome</keyword>